<dbReference type="GO" id="GO:0089718">
    <property type="term" value="P:amino acid import across plasma membrane"/>
    <property type="evidence" value="ECO:0007669"/>
    <property type="project" value="TreeGrafter"/>
</dbReference>
<dbReference type="AlphaFoldDB" id="A0A6V7XDR0"/>
<evidence type="ECO:0000256" key="8">
    <source>
        <dbReference type="ARBA" id="ARBA00023180"/>
    </source>
</evidence>
<keyword evidence="3" id="KW-0813">Transport</keyword>
<dbReference type="InterPro" id="IPR037272">
    <property type="entry name" value="SNS_sf"/>
</dbReference>
<evidence type="ECO:0000313" key="10">
    <source>
        <dbReference type="EMBL" id="CAD2197355.1"/>
    </source>
</evidence>
<comment type="subcellular location">
    <subcellularLocation>
        <location evidence="1">Membrane</location>
        <topology evidence="1">Multi-pass membrane protein</topology>
    </subcellularLocation>
</comment>
<feature type="transmembrane region" description="Helical" evidence="9">
    <location>
        <begin position="86"/>
        <end position="111"/>
    </location>
</feature>
<dbReference type="PANTHER" id="PTHR11616">
    <property type="entry name" value="SODIUM/CHLORIDE DEPENDENT TRANSPORTER"/>
    <property type="match status" value="1"/>
</dbReference>
<name>A0A6V7XDR0_MELEN</name>
<evidence type="ECO:0000313" key="11">
    <source>
        <dbReference type="Proteomes" id="UP000580250"/>
    </source>
</evidence>
<evidence type="ECO:0000256" key="6">
    <source>
        <dbReference type="ARBA" id="ARBA00022989"/>
    </source>
</evidence>
<dbReference type="GO" id="GO:0005886">
    <property type="term" value="C:plasma membrane"/>
    <property type="evidence" value="ECO:0007669"/>
    <property type="project" value="TreeGrafter"/>
</dbReference>
<dbReference type="GO" id="GO:0015179">
    <property type="term" value="F:L-amino acid transmembrane transporter activity"/>
    <property type="evidence" value="ECO:0007669"/>
    <property type="project" value="TreeGrafter"/>
</dbReference>
<dbReference type="EMBL" id="CAJEWN010001424">
    <property type="protein sequence ID" value="CAD2197355.1"/>
    <property type="molecule type" value="Genomic_DNA"/>
</dbReference>
<gene>
    <name evidence="10" type="ORF">MENT_LOCUS50595</name>
</gene>
<dbReference type="GO" id="GO:0005283">
    <property type="term" value="F:amino acid:sodium symporter activity"/>
    <property type="evidence" value="ECO:0007669"/>
    <property type="project" value="TreeGrafter"/>
</dbReference>
<keyword evidence="8" id="KW-0325">Glycoprotein</keyword>
<evidence type="ECO:0000256" key="4">
    <source>
        <dbReference type="ARBA" id="ARBA00022692"/>
    </source>
</evidence>
<proteinExistence type="inferred from homology"/>
<keyword evidence="7 9" id="KW-0472">Membrane</keyword>
<reference evidence="10 11" key="1">
    <citation type="submission" date="2020-08" db="EMBL/GenBank/DDBJ databases">
        <authorList>
            <person name="Koutsovoulos G."/>
            <person name="Danchin GJ E."/>
        </authorList>
    </citation>
    <scope>NUCLEOTIDE SEQUENCE [LARGE SCALE GENOMIC DNA]</scope>
</reference>
<dbReference type="Proteomes" id="UP000580250">
    <property type="component" value="Unassembled WGS sequence"/>
</dbReference>
<dbReference type="Pfam" id="PF00209">
    <property type="entry name" value="SNF"/>
    <property type="match status" value="1"/>
</dbReference>
<protein>
    <submittedName>
        <fullName evidence="10">Uncharacterized protein</fullName>
    </submittedName>
</protein>
<feature type="transmembrane region" description="Helical" evidence="9">
    <location>
        <begin position="6"/>
        <end position="22"/>
    </location>
</feature>
<sequence length="199" mass="23185">MVILEIILIIYIYGLPNFLDDLRSMFGYPRTWLGRIFGPTGYYIQGIWCFLAPLQITILFIVVLFTQISHNLTYGKDKRLYEYPGWAIGLGWLISIIPILLLPIMAVYNLLKFRQKRKVQGLDTCGPTFVVQRGVIEPKIQNKMKVILLHVLQIIVPMLHFFPKNGGKLRSLGNHFYKRFFVSKQLCHKICLVRWWVGG</sequence>
<evidence type="ECO:0000256" key="5">
    <source>
        <dbReference type="ARBA" id="ARBA00022847"/>
    </source>
</evidence>
<evidence type="ECO:0000256" key="2">
    <source>
        <dbReference type="ARBA" id="ARBA00006459"/>
    </source>
</evidence>
<keyword evidence="4 9" id="KW-0812">Transmembrane</keyword>
<keyword evidence="5" id="KW-0769">Symport</keyword>
<dbReference type="PANTHER" id="PTHR11616:SF321">
    <property type="entry name" value="SODIUM-DEPENDENT NUTRIENT AMINO ACID TRANSPORTER 1-RELATED"/>
    <property type="match status" value="1"/>
</dbReference>
<dbReference type="SUPFAM" id="SSF161070">
    <property type="entry name" value="SNF-like"/>
    <property type="match status" value="1"/>
</dbReference>
<evidence type="ECO:0000256" key="9">
    <source>
        <dbReference type="SAM" id="Phobius"/>
    </source>
</evidence>
<comment type="similarity">
    <text evidence="2">Belongs to the sodium:neurotransmitter symporter (SNF) (TC 2.A.22) family.</text>
</comment>
<evidence type="ECO:0000256" key="1">
    <source>
        <dbReference type="ARBA" id="ARBA00004141"/>
    </source>
</evidence>
<organism evidence="10 11">
    <name type="scientific">Meloidogyne enterolobii</name>
    <name type="common">Root-knot nematode worm</name>
    <name type="synonym">Meloidogyne mayaguensis</name>
    <dbReference type="NCBI Taxonomy" id="390850"/>
    <lineage>
        <taxon>Eukaryota</taxon>
        <taxon>Metazoa</taxon>
        <taxon>Ecdysozoa</taxon>
        <taxon>Nematoda</taxon>
        <taxon>Chromadorea</taxon>
        <taxon>Rhabditida</taxon>
        <taxon>Tylenchina</taxon>
        <taxon>Tylenchomorpha</taxon>
        <taxon>Tylenchoidea</taxon>
        <taxon>Meloidogynidae</taxon>
        <taxon>Meloidogyninae</taxon>
        <taxon>Meloidogyne</taxon>
    </lineage>
</organism>
<feature type="transmembrane region" description="Helical" evidence="9">
    <location>
        <begin position="42"/>
        <end position="66"/>
    </location>
</feature>
<evidence type="ECO:0000256" key="7">
    <source>
        <dbReference type="ARBA" id="ARBA00023136"/>
    </source>
</evidence>
<keyword evidence="6 9" id="KW-1133">Transmembrane helix</keyword>
<accession>A0A6V7XDR0</accession>
<dbReference type="PROSITE" id="PS50267">
    <property type="entry name" value="NA_NEUROTRAN_SYMP_3"/>
    <property type="match status" value="1"/>
</dbReference>
<comment type="caution">
    <text evidence="10">The sequence shown here is derived from an EMBL/GenBank/DDBJ whole genome shotgun (WGS) entry which is preliminary data.</text>
</comment>
<dbReference type="InterPro" id="IPR000175">
    <property type="entry name" value="Na/ntran_symport"/>
</dbReference>
<evidence type="ECO:0000256" key="3">
    <source>
        <dbReference type="ARBA" id="ARBA00022448"/>
    </source>
</evidence>